<sequence>MFEPAPDNVLLRQLQLRHGCGLALKHLADAGIDVLPRPGSGQTLARWRVLADVAAHDLSLAKLFEGHTDALAILAELDSASVATAGSLWGTWCAEPPDARLALHAEGDDRVRLTGTKAWCSGAATVTHAVVSCWNAANEPCLAAVAMDQPGVRVAGDGWHAVGMAASASVDVRFDGAIATPVGRPGDYVNRPGFWQGGAGIAACWFGGAFGIAQAVHRLRGPAPDAHRLAHLGAIDVALTAAAAQLREAADWIDRHPQDNARRTALRARLAVEQAANEVLHHAGRAVGAGPLCRDPRFARAMADLPVFLRQSHAERDLAALGQFAADDKEEPSSWTL</sequence>
<protein>
    <recommendedName>
        <fullName evidence="3">Acyl-CoA dehydrogenase</fullName>
    </recommendedName>
</protein>
<name>A0AAW8D970_9BURK</name>
<dbReference type="GO" id="GO:0016627">
    <property type="term" value="F:oxidoreductase activity, acting on the CH-CH group of donors"/>
    <property type="evidence" value="ECO:0007669"/>
    <property type="project" value="InterPro"/>
</dbReference>
<organism evidence="1 2">
    <name type="scientific">Variovorax boronicumulans</name>
    <dbReference type="NCBI Taxonomy" id="436515"/>
    <lineage>
        <taxon>Bacteria</taxon>
        <taxon>Pseudomonadati</taxon>
        <taxon>Pseudomonadota</taxon>
        <taxon>Betaproteobacteria</taxon>
        <taxon>Burkholderiales</taxon>
        <taxon>Comamonadaceae</taxon>
        <taxon>Variovorax</taxon>
    </lineage>
</organism>
<evidence type="ECO:0000313" key="1">
    <source>
        <dbReference type="EMBL" id="MDP9895910.1"/>
    </source>
</evidence>
<proteinExistence type="predicted"/>
<gene>
    <name evidence="1" type="ORF">J2W31_005037</name>
</gene>
<dbReference type="InterPro" id="IPR009100">
    <property type="entry name" value="AcylCoA_DH/oxidase_NM_dom_sf"/>
</dbReference>
<dbReference type="EMBL" id="JAUSRD010000014">
    <property type="protein sequence ID" value="MDP9895910.1"/>
    <property type="molecule type" value="Genomic_DNA"/>
</dbReference>
<dbReference type="SUPFAM" id="SSF56645">
    <property type="entry name" value="Acyl-CoA dehydrogenase NM domain-like"/>
    <property type="match status" value="1"/>
</dbReference>
<dbReference type="Proteomes" id="UP001242045">
    <property type="component" value="Unassembled WGS sequence"/>
</dbReference>
<accession>A0AAW8D970</accession>
<evidence type="ECO:0008006" key="3">
    <source>
        <dbReference type="Google" id="ProtNLM"/>
    </source>
</evidence>
<reference evidence="1" key="1">
    <citation type="submission" date="2023-07" db="EMBL/GenBank/DDBJ databases">
        <title>Sorghum-associated microbial communities from plants grown in Nebraska, USA.</title>
        <authorList>
            <person name="Schachtman D."/>
        </authorList>
    </citation>
    <scope>NUCLEOTIDE SEQUENCE</scope>
    <source>
        <strain evidence="1">DS3754</strain>
    </source>
</reference>
<dbReference type="InterPro" id="IPR046373">
    <property type="entry name" value="Acyl-CoA_Oxase/DH_mid-dom_sf"/>
</dbReference>
<evidence type="ECO:0000313" key="2">
    <source>
        <dbReference type="Proteomes" id="UP001242045"/>
    </source>
</evidence>
<dbReference type="Gene3D" id="2.40.110.10">
    <property type="entry name" value="Butyryl-CoA Dehydrogenase, subunit A, domain 2"/>
    <property type="match status" value="1"/>
</dbReference>
<dbReference type="AlphaFoldDB" id="A0AAW8D970"/>
<dbReference type="RefSeq" id="WP_307686417.1">
    <property type="nucleotide sequence ID" value="NZ_JAUSRD010000014.1"/>
</dbReference>
<comment type="caution">
    <text evidence="1">The sequence shown here is derived from an EMBL/GenBank/DDBJ whole genome shotgun (WGS) entry which is preliminary data.</text>
</comment>